<gene>
    <name evidence="2" type="ORF">S03H2_40219</name>
</gene>
<dbReference type="AlphaFoldDB" id="X1IBA2"/>
<keyword evidence="1" id="KW-0812">Transmembrane</keyword>
<feature type="non-terminal residue" evidence="2">
    <location>
        <position position="1"/>
    </location>
</feature>
<sequence>DQLNIFGVLFHLLYHPEEAFTILAYFAIFIIGTVVGDFFFNINSIKDQEERKKKIKRVFIRTNLIVGIIFFSFGIIYRIDRIDFILRQTISAMFYSIGFFLILLAILLYLEESEKIKPKKRYRFFFYYSFYSFTIYIAHDLLYIIFLEQLNAVTIWLAVTGTFILITLLLKVLHKKVGLKASLKAQLGILSLTIANKKEQRKSRK</sequence>
<evidence type="ECO:0000313" key="2">
    <source>
        <dbReference type="EMBL" id="GAH54863.1"/>
    </source>
</evidence>
<feature type="transmembrane region" description="Helical" evidence="1">
    <location>
        <begin position="85"/>
        <end position="110"/>
    </location>
</feature>
<proteinExistence type="predicted"/>
<feature type="transmembrane region" description="Helical" evidence="1">
    <location>
        <begin position="20"/>
        <end position="40"/>
    </location>
</feature>
<dbReference type="EMBL" id="BARU01024922">
    <property type="protein sequence ID" value="GAH54863.1"/>
    <property type="molecule type" value="Genomic_DNA"/>
</dbReference>
<feature type="transmembrane region" description="Helical" evidence="1">
    <location>
        <begin position="122"/>
        <end position="146"/>
    </location>
</feature>
<keyword evidence="1" id="KW-1133">Transmembrane helix</keyword>
<evidence type="ECO:0000256" key="1">
    <source>
        <dbReference type="SAM" id="Phobius"/>
    </source>
</evidence>
<feature type="transmembrane region" description="Helical" evidence="1">
    <location>
        <begin position="60"/>
        <end position="79"/>
    </location>
</feature>
<protein>
    <submittedName>
        <fullName evidence="2">Uncharacterized protein</fullName>
    </submittedName>
</protein>
<organism evidence="2">
    <name type="scientific">marine sediment metagenome</name>
    <dbReference type="NCBI Taxonomy" id="412755"/>
    <lineage>
        <taxon>unclassified sequences</taxon>
        <taxon>metagenomes</taxon>
        <taxon>ecological metagenomes</taxon>
    </lineage>
</organism>
<name>X1IBA2_9ZZZZ</name>
<keyword evidence="1" id="KW-0472">Membrane</keyword>
<comment type="caution">
    <text evidence="2">The sequence shown here is derived from an EMBL/GenBank/DDBJ whole genome shotgun (WGS) entry which is preliminary data.</text>
</comment>
<accession>X1IBA2</accession>
<reference evidence="2" key="1">
    <citation type="journal article" date="2014" name="Front. Microbiol.">
        <title>High frequency of phylogenetically diverse reductive dehalogenase-homologous genes in deep subseafloor sedimentary metagenomes.</title>
        <authorList>
            <person name="Kawai M."/>
            <person name="Futagami T."/>
            <person name="Toyoda A."/>
            <person name="Takaki Y."/>
            <person name="Nishi S."/>
            <person name="Hori S."/>
            <person name="Arai W."/>
            <person name="Tsubouchi T."/>
            <person name="Morono Y."/>
            <person name="Uchiyama I."/>
            <person name="Ito T."/>
            <person name="Fujiyama A."/>
            <person name="Inagaki F."/>
            <person name="Takami H."/>
        </authorList>
    </citation>
    <scope>NUCLEOTIDE SEQUENCE</scope>
    <source>
        <strain evidence="2">Expedition CK06-06</strain>
    </source>
</reference>
<feature type="transmembrane region" description="Helical" evidence="1">
    <location>
        <begin position="152"/>
        <end position="173"/>
    </location>
</feature>